<dbReference type="EMBL" id="JBEAFC010000011">
    <property type="protein sequence ID" value="KAL1536405.1"/>
    <property type="molecule type" value="Genomic_DNA"/>
</dbReference>
<keyword evidence="2" id="KW-1185">Reference proteome</keyword>
<organism evidence="1 2">
    <name type="scientific">Salvia divinorum</name>
    <name type="common">Maria pastora</name>
    <name type="synonym">Diviner's sage</name>
    <dbReference type="NCBI Taxonomy" id="28513"/>
    <lineage>
        <taxon>Eukaryota</taxon>
        <taxon>Viridiplantae</taxon>
        <taxon>Streptophyta</taxon>
        <taxon>Embryophyta</taxon>
        <taxon>Tracheophyta</taxon>
        <taxon>Spermatophyta</taxon>
        <taxon>Magnoliopsida</taxon>
        <taxon>eudicotyledons</taxon>
        <taxon>Gunneridae</taxon>
        <taxon>Pentapetalae</taxon>
        <taxon>asterids</taxon>
        <taxon>lamiids</taxon>
        <taxon>Lamiales</taxon>
        <taxon>Lamiaceae</taxon>
        <taxon>Nepetoideae</taxon>
        <taxon>Mentheae</taxon>
        <taxon>Salviinae</taxon>
        <taxon>Salvia</taxon>
        <taxon>Salvia subgen. Calosphace</taxon>
    </lineage>
</organism>
<dbReference type="Proteomes" id="UP001567538">
    <property type="component" value="Unassembled WGS sequence"/>
</dbReference>
<sequence>MLTQATEPLPTFLEFIIYGHMIDNVVLIVTGTLHERDVQELLEKCYHLGMFDSIATLACITSEDLDDMNIEIMRNTLYKA</sequence>
<dbReference type="InterPro" id="IPR036079">
    <property type="entry name" value="ATPase_csu/dsu_sf"/>
</dbReference>
<dbReference type="PANTHER" id="PTHR11028">
    <property type="entry name" value="VACUOLAR ATP SYNTHASE SUBUNIT AC39"/>
    <property type="match status" value="1"/>
</dbReference>
<dbReference type="SUPFAM" id="SSF103486">
    <property type="entry name" value="V-type ATP synthase subunit C"/>
    <property type="match status" value="1"/>
</dbReference>
<dbReference type="Pfam" id="PF01992">
    <property type="entry name" value="vATP-synt_AC39"/>
    <property type="match status" value="1"/>
</dbReference>
<reference evidence="1 2" key="1">
    <citation type="submission" date="2024-06" db="EMBL/GenBank/DDBJ databases">
        <title>A chromosome level genome sequence of Diviner's sage (Salvia divinorum).</title>
        <authorList>
            <person name="Ford S.A."/>
            <person name="Ro D.-K."/>
            <person name="Ness R.W."/>
            <person name="Phillips M.A."/>
        </authorList>
    </citation>
    <scope>NUCLEOTIDE SEQUENCE [LARGE SCALE GENOMIC DNA]</scope>
    <source>
        <strain evidence="1">SAF-2024a</strain>
        <tissue evidence="1">Leaf</tissue>
    </source>
</reference>
<gene>
    <name evidence="1" type="primary">VHAD1</name>
    <name evidence="1" type="ORF">AAHA92_29065</name>
</gene>
<dbReference type="InterPro" id="IPR016727">
    <property type="entry name" value="ATPase_V0-cplx_dsu"/>
</dbReference>
<dbReference type="InterPro" id="IPR002843">
    <property type="entry name" value="ATPase_V0-cplx_csu/dsu"/>
</dbReference>
<evidence type="ECO:0000313" key="1">
    <source>
        <dbReference type="EMBL" id="KAL1536405.1"/>
    </source>
</evidence>
<proteinExistence type="predicted"/>
<name>A0ABD1FY25_SALDI</name>
<dbReference type="AlphaFoldDB" id="A0ABD1FY25"/>
<comment type="caution">
    <text evidence="1">The sequence shown here is derived from an EMBL/GenBank/DDBJ whole genome shotgun (WGS) entry which is preliminary data.</text>
</comment>
<protein>
    <submittedName>
        <fullName evidence="1">V-type proton ATPase subunit d1</fullName>
    </submittedName>
</protein>
<accession>A0ABD1FY25</accession>
<evidence type="ECO:0000313" key="2">
    <source>
        <dbReference type="Proteomes" id="UP001567538"/>
    </source>
</evidence>